<dbReference type="AlphaFoldDB" id="A0A9W9YF43"/>
<proteinExistence type="predicted"/>
<keyword evidence="1" id="KW-0539">Nucleus</keyword>
<organism evidence="3 4">
    <name type="scientific">Desmophyllum pertusum</name>
    <dbReference type="NCBI Taxonomy" id="174260"/>
    <lineage>
        <taxon>Eukaryota</taxon>
        <taxon>Metazoa</taxon>
        <taxon>Cnidaria</taxon>
        <taxon>Anthozoa</taxon>
        <taxon>Hexacorallia</taxon>
        <taxon>Scleractinia</taxon>
        <taxon>Caryophylliina</taxon>
        <taxon>Caryophylliidae</taxon>
        <taxon>Desmophyllum</taxon>
    </lineage>
</organism>
<dbReference type="GO" id="GO:0003677">
    <property type="term" value="F:DNA binding"/>
    <property type="evidence" value="ECO:0007669"/>
    <property type="project" value="UniProtKB-KW"/>
</dbReference>
<name>A0A9W9YF43_9CNID</name>
<feature type="domain" description="MEIS N-terminal" evidence="2">
    <location>
        <begin position="62"/>
        <end position="168"/>
    </location>
</feature>
<reference evidence="3" key="1">
    <citation type="submission" date="2023-01" db="EMBL/GenBank/DDBJ databases">
        <title>Genome assembly of the deep-sea coral Lophelia pertusa.</title>
        <authorList>
            <person name="Herrera S."/>
            <person name="Cordes E."/>
        </authorList>
    </citation>
    <scope>NUCLEOTIDE SEQUENCE</scope>
    <source>
        <strain evidence="3">USNM1676648</strain>
        <tissue evidence="3">Polyp</tissue>
    </source>
</reference>
<protein>
    <submittedName>
        <fullName evidence="3">Homeobox protein pknox2</fullName>
    </submittedName>
</protein>
<evidence type="ECO:0000313" key="4">
    <source>
        <dbReference type="Proteomes" id="UP001163046"/>
    </source>
</evidence>
<dbReference type="OrthoDB" id="10056939at2759"/>
<evidence type="ECO:0000259" key="2">
    <source>
        <dbReference type="Pfam" id="PF16493"/>
    </source>
</evidence>
<evidence type="ECO:0000313" key="3">
    <source>
        <dbReference type="EMBL" id="KAJ7333081.1"/>
    </source>
</evidence>
<sequence>MEGLANRVPPSHMLQAQQNIAGSTHHYGAISLQQSQADKMPPSYEEAQLAVQAMDIQQITNMEAEKQAIYHHPLLPLLAKLFEKCEESTQTCECTPANAFDNEIKNGIIQMNRDGKPFYTEDRDLDNLMVKAIQVLRIHLLELEKVNELCKDFCQRYIACLKGKMQSENLLRSPLQSAYSPAVNVINTNVQQQPPTTPIQAQQPTFIPQQQITYYAAPTITPCTVANPTPSAPSVIGSPIQQQVATVTYVPHG</sequence>
<keyword evidence="4" id="KW-1185">Reference proteome</keyword>
<keyword evidence="3" id="KW-0238">DNA-binding</keyword>
<dbReference type="InterPro" id="IPR032453">
    <property type="entry name" value="PKNOX/Meis_N"/>
</dbReference>
<gene>
    <name evidence="3" type="primary">PKNOX2_1</name>
    <name evidence="3" type="ORF">OS493_018253</name>
</gene>
<dbReference type="Pfam" id="PF16493">
    <property type="entry name" value="Meis_PKNOX_N"/>
    <property type="match status" value="1"/>
</dbReference>
<keyword evidence="3" id="KW-0371">Homeobox</keyword>
<dbReference type="EMBL" id="MU827787">
    <property type="protein sequence ID" value="KAJ7333081.1"/>
    <property type="molecule type" value="Genomic_DNA"/>
</dbReference>
<comment type="caution">
    <text evidence="3">The sequence shown here is derived from an EMBL/GenBank/DDBJ whole genome shotgun (WGS) entry which is preliminary data.</text>
</comment>
<accession>A0A9W9YF43</accession>
<evidence type="ECO:0000256" key="1">
    <source>
        <dbReference type="ARBA" id="ARBA00023242"/>
    </source>
</evidence>
<dbReference type="Proteomes" id="UP001163046">
    <property type="component" value="Unassembled WGS sequence"/>
</dbReference>